<dbReference type="SMART" id="SM00671">
    <property type="entry name" value="SEL1"/>
    <property type="match status" value="7"/>
</dbReference>
<keyword evidence="4" id="KW-1185">Reference proteome</keyword>
<dbReference type="PANTHER" id="PTHR46430:SF1">
    <property type="entry name" value="CHITIN SYNTHASE REGULATOR SKT5-RELATED"/>
    <property type="match status" value="1"/>
</dbReference>
<evidence type="ECO:0000256" key="1">
    <source>
        <dbReference type="ARBA" id="ARBA00022737"/>
    </source>
</evidence>
<dbReference type="InterPro" id="IPR006597">
    <property type="entry name" value="Sel1-like"/>
</dbReference>
<evidence type="ECO:0008006" key="5">
    <source>
        <dbReference type="Google" id="ProtNLM"/>
    </source>
</evidence>
<evidence type="ECO:0000256" key="2">
    <source>
        <dbReference type="SAM" id="MobiDB-lite"/>
    </source>
</evidence>
<feature type="region of interest" description="Disordered" evidence="2">
    <location>
        <begin position="168"/>
        <end position="190"/>
    </location>
</feature>
<dbReference type="EMBL" id="JBCLYO010000018">
    <property type="protein sequence ID" value="KAL0081113.1"/>
    <property type="molecule type" value="Genomic_DNA"/>
</dbReference>
<accession>A0ABR3AT06</accession>
<gene>
    <name evidence="3" type="ORF">J3Q64DRAFT_1866354</name>
</gene>
<feature type="compositionally biased region" description="Acidic residues" evidence="2">
    <location>
        <begin position="22"/>
        <end position="32"/>
    </location>
</feature>
<dbReference type="Proteomes" id="UP001448207">
    <property type="component" value="Unassembled WGS sequence"/>
</dbReference>
<keyword evidence="1" id="KW-0677">Repeat</keyword>
<proteinExistence type="predicted"/>
<dbReference type="InterPro" id="IPR051726">
    <property type="entry name" value="Chitin_Synth_Reg"/>
</dbReference>
<feature type="region of interest" description="Disordered" evidence="2">
    <location>
        <begin position="1"/>
        <end position="38"/>
    </location>
</feature>
<name>A0ABR3AT06_PHYBL</name>
<evidence type="ECO:0000313" key="3">
    <source>
        <dbReference type="EMBL" id="KAL0081113.1"/>
    </source>
</evidence>
<feature type="compositionally biased region" description="Low complexity" evidence="2">
    <location>
        <begin position="1"/>
        <end position="19"/>
    </location>
</feature>
<dbReference type="InterPro" id="IPR011990">
    <property type="entry name" value="TPR-like_helical_dom_sf"/>
</dbReference>
<feature type="compositionally biased region" description="Pro residues" evidence="2">
    <location>
        <begin position="168"/>
        <end position="180"/>
    </location>
</feature>
<dbReference type="Gene3D" id="1.25.40.10">
    <property type="entry name" value="Tetratricopeptide repeat domain"/>
    <property type="match status" value="2"/>
</dbReference>
<dbReference type="SUPFAM" id="SSF81901">
    <property type="entry name" value="HCP-like"/>
    <property type="match status" value="2"/>
</dbReference>
<reference evidence="3 4" key="1">
    <citation type="submission" date="2024-04" db="EMBL/GenBank/DDBJ databases">
        <title>Symmetric and asymmetric DNA N6-adenine methylation regulates different biological responses in Mucorales.</title>
        <authorList>
            <consortium name="Lawrence Berkeley National Laboratory"/>
            <person name="Lax C."/>
            <person name="Mondo S.J."/>
            <person name="Osorio-Concepcion M."/>
            <person name="Muszewska A."/>
            <person name="Corrochano-Luque M."/>
            <person name="Gutierrez G."/>
            <person name="Riley R."/>
            <person name="Lipzen A."/>
            <person name="Guo J."/>
            <person name="Hundley H."/>
            <person name="Amirebrahimi M."/>
            <person name="Ng V."/>
            <person name="Lorenzo-Gutierrez D."/>
            <person name="Binder U."/>
            <person name="Yang J."/>
            <person name="Song Y."/>
            <person name="Canovas D."/>
            <person name="Navarro E."/>
            <person name="Freitag M."/>
            <person name="Gabaldon T."/>
            <person name="Grigoriev I.V."/>
            <person name="Corrochano L.M."/>
            <person name="Nicolas F.E."/>
            <person name="Garre V."/>
        </authorList>
    </citation>
    <scope>NUCLEOTIDE SEQUENCE [LARGE SCALE GENOMIC DNA]</scope>
    <source>
        <strain evidence="3 4">L51</strain>
    </source>
</reference>
<dbReference type="Pfam" id="PF08238">
    <property type="entry name" value="Sel1"/>
    <property type="match status" value="7"/>
</dbReference>
<feature type="region of interest" description="Disordered" evidence="2">
    <location>
        <begin position="76"/>
        <end position="106"/>
    </location>
</feature>
<organism evidence="3 4">
    <name type="scientific">Phycomyces blakesleeanus</name>
    <dbReference type="NCBI Taxonomy" id="4837"/>
    <lineage>
        <taxon>Eukaryota</taxon>
        <taxon>Fungi</taxon>
        <taxon>Fungi incertae sedis</taxon>
        <taxon>Mucoromycota</taxon>
        <taxon>Mucoromycotina</taxon>
        <taxon>Mucoromycetes</taxon>
        <taxon>Mucorales</taxon>
        <taxon>Phycomycetaceae</taxon>
        <taxon>Phycomyces</taxon>
    </lineage>
</organism>
<evidence type="ECO:0000313" key="4">
    <source>
        <dbReference type="Proteomes" id="UP001448207"/>
    </source>
</evidence>
<dbReference type="PANTHER" id="PTHR46430">
    <property type="entry name" value="PROTEIN SKT5-RELATED"/>
    <property type="match status" value="1"/>
</dbReference>
<sequence>MSIHRTPSLSSTSLTPNSTETKEDDEEEEEGNVVDLLYPNPLETAEINHEYRNKLQSSQAGQWYFDEYSGLYRHKAPDETPGPRTSQAHSRHVRKPTFGSQKTISASGVAAASTPPIFSSLYQDSYSWPTPVSNEQVYAMCEQANASGNPTLILSLCNHLMYSASQCPPAPVSTPTPAPGPQKNQSRKNKENCLSNTMVLESQRILKKLATVGLERGKSGNSEAQFILANCFGMGALGMRINHERAFVWYIQASKQSHAEATYRVGVCYELGIGTRPDEGRAMAFYRKAAVMSNLRSMYKLAIILLDGRCGQSSSPREGMAWLQRAANAASAECPHALYTLAMIHITGECKDTSIITDHFYGLELLHKAASLGHAVSQIKLGEMYEHGDLVEEDPAQSVYWYSLAAEQGNPEGALALSAWYLTGSSEGGGGLLEQSDRQAYLWARKAATLSTRDRWVMAKACYVIGYYCERGIGLDYPVPKEAKKWFGRAVQLGHMEAKNRLEVQQKSSTILDLNEESQIDGQNGYNTTTATITTN</sequence>
<protein>
    <recommendedName>
        <fullName evidence="5">HCP-like protein</fullName>
    </recommendedName>
</protein>
<comment type="caution">
    <text evidence="3">The sequence shown here is derived from an EMBL/GenBank/DDBJ whole genome shotgun (WGS) entry which is preliminary data.</text>
</comment>